<keyword evidence="3" id="KW-1185">Reference proteome</keyword>
<organism evidence="2 3">
    <name type="scientific">Carex littledalei</name>
    <dbReference type="NCBI Taxonomy" id="544730"/>
    <lineage>
        <taxon>Eukaryota</taxon>
        <taxon>Viridiplantae</taxon>
        <taxon>Streptophyta</taxon>
        <taxon>Embryophyta</taxon>
        <taxon>Tracheophyta</taxon>
        <taxon>Spermatophyta</taxon>
        <taxon>Magnoliopsida</taxon>
        <taxon>Liliopsida</taxon>
        <taxon>Poales</taxon>
        <taxon>Cyperaceae</taxon>
        <taxon>Cyperoideae</taxon>
        <taxon>Cariceae</taxon>
        <taxon>Carex</taxon>
        <taxon>Carex subgen. Euthyceras</taxon>
    </lineage>
</organism>
<dbReference type="AlphaFoldDB" id="A0A833RC58"/>
<feature type="compositionally biased region" description="Basic and acidic residues" evidence="1">
    <location>
        <begin position="1"/>
        <end position="30"/>
    </location>
</feature>
<evidence type="ECO:0000313" key="3">
    <source>
        <dbReference type="Proteomes" id="UP000623129"/>
    </source>
</evidence>
<name>A0A833RC58_9POAL</name>
<evidence type="ECO:0000256" key="1">
    <source>
        <dbReference type="SAM" id="MobiDB-lite"/>
    </source>
</evidence>
<sequence>MNLGSGDRRRGDEPRYRRSEARRRTSEPAELHGPFGEVILPVHLPKACRTAAQVNMLKEKDKSFGAIKFVDISSKDYSPQENQGLEYETVAVIANAIYGVWAKYRLQLQDGCSTDKECKL</sequence>
<reference evidence="2" key="1">
    <citation type="submission" date="2020-01" db="EMBL/GenBank/DDBJ databases">
        <title>Genome sequence of Kobresia littledalei, the first chromosome-level genome in the family Cyperaceae.</title>
        <authorList>
            <person name="Qu G."/>
        </authorList>
    </citation>
    <scope>NUCLEOTIDE SEQUENCE</scope>
    <source>
        <strain evidence="2">C.B.Clarke</strain>
        <tissue evidence="2">Leaf</tissue>
    </source>
</reference>
<proteinExistence type="predicted"/>
<dbReference type="InterPro" id="IPR044691">
    <property type="entry name" value="DCC1_Trx"/>
</dbReference>
<feature type="region of interest" description="Disordered" evidence="1">
    <location>
        <begin position="1"/>
        <end position="32"/>
    </location>
</feature>
<dbReference type="OrthoDB" id="441708at2759"/>
<dbReference type="PANTHER" id="PTHR34290:SF2">
    <property type="entry name" value="OS04G0668800 PROTEIN"/>
    <property type="match status" value="1"/>
</dbReference>
<comment type="caution">
    <text evidence="2">The sequence shown here is derived from an EMBL/GenBank/DDBJ whole genome shotgun (WGS) entry which is preliminary data.</text>
</comment>
<dbReference type="GO" id="GO:0015035">
    <property type="term" value="F:protein-disulfide reductase activity"/>
    <property type="evidence" value="ECO:0007669"/>
    <property type="project" value="InterPro"/>
</dbReference>
<accession>A0A833RC58</accession>
<dbReference type="Proteomes" id="UP000623129">
    <property type="component" value="Unassembled WGS sequence"/>
</dbReference>
<dbReference type="PANTHER" id="PTHR34290">
    <property type="entry name" value="SI:CH73-390P7.2"/>
    <property type="match status" value="1"/>
</dbReference>
<dbReference type="EMBL" id="SWLB01000005">
    <property type="protein sequence ID" value="KAF3338657.1"/>
    <property type="molecule type" value="Genomic_DNA"/>
</dbReference>
<gene>
    <name evidence="2" type="ORF">FCM35_KLT17494</name>
</gene>
<evidence type="ECO:0000313" key="2">
    <source>
        <dbReference type="EMBL" id="KAF3338657.1"/>
    </source>
</evidence>
<protein>
    <submittedName>
        <fullName evidence="2">Uncharacterized protein</fullName>
    </submittedName>
</protein>